<feature type="signal peptide" evidence="1">
    <location>
        <begin position="1"/>
        <end position="18"/>
    </location>
</feature>
<gene>
    <name evidence="2" type="ORF">Mal4_25360</name>
</gene>
<evidence type="ECO:0000313" key="3">
    <source>
        <dbReference type="Proteomes" id="UP000320496"/>
    </source>
</evidence>
<evidence type="ECO:0008006" key="4">
    <source>
        <dbReference type="Google" id="ProtNLM"/>
    </source>
</evidence>
<dbReference type="AlphaFoldDB" id="A0A517Z709"/>
<proteinExistence type="predicted"/>
<keyword evidence="3" id="KW-1185">Reference proteome</keyword>
<evidence type="ECO:0000256" key="1">
    <source>
        <dbReference type="SAM" id="SignalP"/>
    </source>
</evidence>
<protein>
    <recommendedName>
        <fullName evidence="4">MORN repeat variant</fullName>
    </recommendedName>
</protein>
<dbReference type="KEGG" id="mri:Mal4_25360"/>
<dbReference type="RefSeq" id="WP_145369518.1">
    <property type="nucleotide sequence ID" value="NZ_CP036275.1"/>
</dbReference>
<keyword evidence="1" id="KW-0732">Signal</keyword>
<name>A0A517Z709_9PLAN</name>
<evidence type="ECO:0000313" key="2">
    <source>
        <dbReference type="EMBL" id="QDU38211.1"/>
    </source>
</evidence>
<dbReference type="EMBL" id="CP036275">
    <property type="protein sequence ID" value="QDU38211.1"/>
    <property type="molecule type" value="Genomic_DNA"/>
</dbReference>
<sequence precursor="true">MRALLILSLVLTCSSLPAQDEGETRTWQGKWNNRKYGTTGPLKCVAKHDGEGNWDATFTGTFKGDPFEYKAKFQSKPGKGVTDLSGKAVIRGHDYEWAGAIKGNLLRGRYRSSVGYFGEFEMKEAAGRNPE</sequence>
<organism evidence="2 3">
    <name type="scientific">Maioricimonas rarisocia</name>
    <dbReference type="NCBI Taxonomy" id="2528026"/>
    <lineage>
        <taxon>Bacteria</taxon>
        <taxon>Pseudomonadati</taxon>
        <taxon>Planctomycetota</taxon>
        <taxon>Planctomycetia</taxon>
        <taxon>Planctomycetales</taxon>
        <taxon>Planctomycetaceae</taxon>
        <taxon>Maioricimonas</taxon>
    </lineage>
</organism>
<dbReference type="OrthoDB" id="215081at2"/>
<feature type="chain" id="PRO_5022039815" description="MORN repeat variant" evidence="1">
    <location>
        <begin position="19"/>
        <end position="131"/>
    </location>
</feature>
<dbReference type="Proteomes" id="UP000320496">
    <property type="component" value="Chromosome"/>
</dbReference>
<reference evidence="2 3" key="1">
    <citation type="submission" date="2019-02" db="EMBL/GenBank/DDBJ databases">
        <title>Deep-cultivation of Planctomycetes and their phenomic and genomic characterization uncovers novel biology.</title>
        <authorList>
            <person name="Wiegand S."/>
            <person name="Jogler M."/>
            <person name="Boedeker C."/>
            <person name="Pinto D."/>
            <person name="Vollmers J."/>
            <person name="Rivas-Marin E."/>
            <person name="Kohn T."/>
            <person name="Peeters S.H."/>
            <person name="Heuer A."/>
            <person name="Rast P."/>
            <person name="Oberbeckmann S."/>
            <person name="Bunk B."/>
            <person name="Jeske O."/>
            <person name="Meyerdierks A."/>
            <person name="Storesund J.E."/>
            <person name="Kallscheuer N."/>
            <person name="Luecker S."/>
            <person name="Lage O.M."/>
            <person name="Pohl T."/>
            <person name="Merkel B.J."/>
            <person name="Hornburger P."/>
            <person name="Mueller R.-W."/>
            <person name="Bruemmer F."/>
            <person name="Labrenz M."/>
            <person name="Spormann A.M."/>
            <person name="Op den Camp H."/>
            <person name="Overmann J."/>
            <person name="Amann R."/>
            <person name="Jetten M.S.M."/>
            <person name="Mascher T."/>
            <person name="Medema M.H."/>
            <person name="Devos D.P."/>
            <person name="Kaster A.-K."/>
            <person name="Ovreas L."/>
            <person name="Rohde M."/>
            <person name="Galperin M.Y."/>
            <person name="Jogler C."/>
        </authorList>
    </citation>
    <scope>NUCLEOTIDE SEQUENCE [LARGE SCALE GENOMIC DNA]</scope>
    <source>
        <strain evidence="2 3">Mal4</strain>
    </source>
</reference>
<accession>A0A517Z709</accession>